<dbReference type="Pfam" id="PF05970">
    <property type="entry name" value="PIF1"/>
    <property type="match status" value="2"/>
</dbReference>
<dbReference type="EMBL" id="QZWG01000018">
    <property type="protein sequence ID" value="RZB51759.1"/>
    <property type="molecule type" value="Genomic_DNA"/>
</dbReference>
<dbReference type="GO" id="GO:0016887">
    <property type="term" value="F:ATP hydrolysis activity"/>
    <property type="evidence" value="ECO:0007669"/>
    <property type="project" value="RHEA"/>
</dbReference>
<reference evidence="5 6" key="1">
    <citation type="submission" date="2018-09" db="EMBL/GenBank/DDBJ databases">
        <title>A high-quality reference genome of wild soybean provides a powerful tool to mine soybean genomes.</title>
        <authorList>
            <person name="Xie M."/>
            <person name="Chung C.Y.L."/>
            <person name="Li M.-W."/>
            <person name="Wong F.-L."/>
            <person name="Chan T.-F."/>
            <person name="Lam H.-M."/>
        </authorList>
    </citation>
    <scope>NUCLEOTIDE SEQUENCE [LARGE SCALE GENOMIC DNA]</scope>
    <source>
        <strain evidence="6">cv. W05</strain>
        <tissue evidence="5">Hypocotyl of etiolated seedlings</tissue>
    </source>
</reference>
<protein>
    <recommendedName>
        <fullName evidence="1">ATP-dependent DNA helicase</fullName>
        <ecNumber evidence="1">5.6.2.3</ecNumber>
    </recommendedName>
</protein>
<dbReference type="Proteomes" id="UP000289340">
    <property type="component" value="Chromosome 18"/>
</dbReference>
<dbReference type="GO" id="GO:0005524">
    <property type="term" value="F:ATP binding"/>
    <property type="evidence" value="ECO:0007669"/>
    <property type="project" value="UniProtKB-KW"/>
</dbReference>
<feature type="domain" description="Helitron helicase-like" evidence="4">
    <location>
        <begin position="529"/>
        <end position="614"/>
    </location>
</feature>
<feature type="region of interest" description="Disordered" evidence="2">
    <location>
        <begin position="314"/>
        <end position="346"/>
    </location>
</feature>
<keyword evidence="1" id="KW-0234">DNA repair</keyword>
<evidence type="ECO:0000313" key="6">
    <source>
        <dbReference type="Proteomes" id="UP000289340"/>
    </source>
</evidence>
<evidence type="ECO:0000313" key="5">
    <source>
        <dbReference type="EMBL" id="RZB51759.1"/>
    </source>
</evidence>
<proteinExistence type="inferred from homology"/>
<keyword evidence="1" id="KW-0227">DNA damage</keyword>
<keyword evidence="1" id="KW-0233">DNA recombination</keyword>
<evidence type="ECO:0000259" key="4">
    <source>
        <dbReference type="Pfam" id="PF14214"/>
    </source>
</evidence>
<keyword evidence="1" id="KW-0378">Hydrolase</keyword>
<sequence>MNFAARKPIEFTPIPVSYADLLPYLLDNSMVAITLVKVHQPPFLREYDSNATCACQGEAPGRSIEHYRALKRKVQGCENKTTIGTSKPYTGAMKGTMHKPQTNQGADYKFSPNRFLATSPLDESISCFLIKVDPWVLVPITFRGLYVLAIRGLHILACRGLHALAFRGLRVLIFRASSFLLSVPGPPPDIGGRPTVRAHPEREAITHLLCIPGDRAHKTPSGPEEVQQGPEVSSSGYGPLSVLQDARPSVRDRVQKTPSGPEEVQQGPGVSSSGYGPLSVLQGARPPGKFYGVPVAPSKVIRPPTNRAFIKKYCVPRQAQGETPQQSGDGRQRATDAPSSPLEFTSAHPQKEYFRSWIAFGGSNPARLGELGDNLLPFFPINRLKGAVLRVSDPPGIDSDSSEDSNSDSSRDNEVQNRIYAMRKHTGIKENIVASLSQMLDEHNTHAKSFRMARDRLIHNEVHDIKLRLIANRQKDGRIYNVYNTLYCFLTTKTDTNLTYFIVLDQLAKKERGILLQSRSGLLSDYSADEAQTLLHSRKLFQQFVVEGYTIVESERLSFIRNNKKKLRVDKFCNLQKSLDTGTTKGLEKGKRVILPLTFGRSRRYMDQLYFDGKGSPYRKEGKYSRFYPKKFQPHTLLDADGYPVHDENDATLHVATHHDEIKDYLDCRRIILLEDDAYCLQRSQSHSKISGQFLMFNILHEKHASPWGTKNKPEEVWQQTWNWLADEIHLNDDHMKNLTLLEIEQLLQANQKTLRDYPSFPFPEGDWPNQLGNGLILSELNYNTDELKSKFLHLFAALTDQQTSIFNKIIQAMNKQEGEMFSLYGYGGTGKAFIWKMLASSLRADNKIVVLMILPVILRGSRSDIVHATINSSYLWDDYQVLILSKNMRLESNMQATNKKETAAFAQQILDIGDGIIGYPNDGYEPARSNPTVLLLSPSALSSSLSQTGLHFCDCNHIVEFVCVKFVSATYRLRSKKTTKGKGGKRFWKSIVVGFKSPREAIEDCFAEFPVSSRFLYPPYFDFRTLVHSSPFSCINCHFHFPSSVRLNVSISLMPKPAFSFGLMGLGQQPKENHATAFLSNFSCSVNCLCIEFSSSLFKSDSSFVTFLNVFNKTSSSSIMKNSSSSSTQRKCAFARKCARLVKEQRLVSTS</sequence>
<comment type="cofactor">
    <cofactor evidence="1">
        <name>Mg(2+)</name>
        <dbReference type="ChEBI" id="CHEBI:18420"/>
    </cofactor>
</comment>
<feature type="region of interest" description="Disordered" evidence="2">
    <location>
        <begin position="392"/>
        <end position="413"/>
    </location>
</feature>
<dbReference type="PANTHER" id="PTHR45786">
    <property type="entry name" value="DNA BINDING PROTEIN-LIKE"/>
    <property type="match status" value="1"/>
</dbReference>
<feature type="domain" description="DNA helicase Pif1-like DEAD-box helicase" evidence="3">
    <location>
        <begin position="799"/>
        <end position="851"/>
    </location>
</feature>
<evidence type="ECO:0000256" key="2">
    <source>
        <dbReference type="SAM" id="MobiDB-lite"/>
    </source>
</evidence>
<name>A0A445FSA4_GLYSO</name>
<keyword evidence="1" id="KW-0547">Nucleotide-binding</keyword>
<feature type="domain" description="DNA helicase Pif1-like DEAD-box helicase" evidence="3">
    <location>
        <begin position="854"/>
        <end position="920"/>
    </location>
</feature>
<feature type="region of interest" description="Disordered" evidence="2">
    <location>
        <begin position="216"/>
        <end position="281"/>
    </location>
</feature>
<comment type="similarity">
    <text evidence="1">Belongs to the helicase family.</text>
</comment>
<keyword evidence="1" id="KW-0347">Helicase</keyword>
<accession>A0A445FSA4</accession>
<dbReference type="Pfam" id="PF14214">
    <property type="entry name" value="Helitron_like_N"/>
    <property type="match status" value="1"/>
</dbReference>
<dbReference type="InterPro" id="IPR025476">
    <property type="entry name" value="Helitron_helicase-like"/>
</dbReference>
<comment type="caution">
    <text evidence="5">The sequence shown here is derived from an EMBL/GenBank/DDBJ whole genome shotgun (WGS) entry which is preliminary data.</text>
</comment>
<feature type="compositionally biased region" description="Polar residues" evidence="2">
    <location>
        <begin position="320"/>
        <end position="329"/>
    </location>
</feature>
<organism evidence="5 6">
    <name type="scientific">Glycine soja</name>
    <name type="common">Wild soybean</name>
    <dbReference type="NCBI Taxonomy" id="3848"/>
    <lineage>
        <taxon>Eukaryota</taxon>
        <taxon>Viridiplantae</taxon>
        <taxon>Streptophyta</taxon>
        <taxon>Embryophyta</taxon>
        <taxon>Tracheophyta</taxon>
        <taxon>Spermatophyta</taxon>
        <taxon>Magnoliopsida</taxon>
        <taxon>eudicotyledons</taxon>
        <taxon>Gunneridae</taxon>
        <taxon>Pentapetalae</taxon>
        <taxon>rosids</taxon>
        <taxon>fabids</taxon>
        <taxon>Fabales</taxon>
        <taxon>Fabaceae</taxon>
        <taxon>Papilionoideae</taxon>
        <taxon>50 kb inversion clade</taxon>
        <taxon>NPAAA clade</taxon>
        <taxon>indigoferoid/millettioid clade</taxon>
        <taxon>Phaseoleae</taxon>
        <taxon>Glycine</taxon>
        <taxon>Glycine subgen. Soja</taxon>
    </lineage>
</organism>
<evidence type="ECO:0000256" key="1">
    <source>
        <dbReference type="RuleBase" id="RU363044"/>
    </source>
</evidence>
<keyword evidence="1" id="KW-0067">ATP-binding</keyword>
<dbReference type="InterPro" id="IPR010285">
    <property type="entry name" value="DNA_helicase_pif1-like_DEAD"/>
</dbReference>
<gene>
    <name evidence="5" type="ORF">D0Y65_048258</name>
</gene>
<dbReference type="EC" id="5.6.2.3" evidence="1"/>
<dbReference type="GO" id="GO:0000723">
    <property type="term" value="P:telomere maintenance"/>
    <property type="evidence" value="ECO:0007669"/>
    <property type="project" value="InterPro"/>
</dbReference>
<comment type="catalytic activity">
    <reaction evidence="1">
        <text>ATP + H2O = ADP + phosphate + H(+)</text>
        <dbReference type="Rhea" id="RHEA:13065"/>
        <dbReference type="ChEBI" id="CHEBI:15377"/>
        <dbReference type="ChEBI" id="CHEBI:15378"/>
        <dbReference type="ChEBI" id="CHEBI:30616"/>
        <dbReference type="ChEBI" id="CHEBI:43474"/>
        <dbReference type="ChEBI" id="CHEBI:456216"/>
        <dbReference type="EC" id="5.6.2.3"/>
    </reaction>
</comment>
<dbReference type="AlphaFoldDB" id="A0A445FSA4"/>
<dbReference type="GO" id="GO:0006310">
    <property type="term" value="P:DNA recombination"/>
    <property type="evidence" value="ECO:0007669"/>
    <property type="project" value="UniProtKB-KW"/>
</dbReference>
<dbReference type="GO" id="GO:0043139">
    <property type="term" value="F:5'-3' DNA helicase activity"/>
    <property type="evidence" value="ECO:0007669"/>
    <property type="project" value="UniProtKB-EC"/>
</dbReference>
<dbReference type="GO" id="GO:0006281">
    <property type="term" value="P:DNA repair"/>
    <property type="evidence" value="ECO:0007669"/>
    <property type="project" value="UniProtKB-KW"/>
</dbReference>
<evidence type="ECO:0000259" key="3">
    <source>
        <dbReference type="Pfam" id="PF05970"/>
    </source>
</evidence>
<keyword evidence="6" id="KW-1185">Reference proteome</keyword>
<dbReference type="PANTHER" id="PTHR45786:SF66">
    <property type="entry name" value="HOOK MOTIF PROTEIN, PUTATIVE-RELATED"/>
    <property type="match status" value="1"/>
</dbReference>